<reference evidence="2 3" key="1">
    <citation type="submission" date="2023-07" db="EMBL/GenBank/DDBJ databases">
        <title>Genomic Encyclopedia of Type Strains, Phase IV (KMG-IV): sequencing the most valuable type-strain genomes for metagenomic binning, comparative biology and taxonomic classification.</title>
        <authorList>
            <person name="Goeker M."/>
        </authorList>
    </citation>
    <scope>NUCLEOTIDE SEQUENCE [LARGE SCALE GENOMIC DNA]</scope>
    <source>
        <strain evidence="2 3">T98</strain>
    </source>
</reference>
<sequence>MKNLFETSAKLKRGALLGLAIALGAGAAAAAFPPSVSALKAVTAGQSQSLAVYNQFQKYVKNSAKTPASLIQARNYLLNHIKEADSWRATLMVLQLENAQKARLDAFSKKLFPEKVQKTIDSAVRKNGPQAGLTYSNLMKRITDPGVRALLTETFAYGYKLETSEGMYYPVMHYEGFKPFKPYIGKDIAAYIDLMAVDSNKPALSDAAIVISWDELINRGLALESFVKKYPKSNRTAAVNDRMKLVRTFVFYGSNNTPAYEYGTSGEPTTIDPELRQAYEKAVQNGAGDSRILKTIQRVLGLLDASGNQWNGNIEKFLHDFNELG</sequence>
<gene>
    <name evidence="2" type="ORF">J2Z22_000319</name>
</gene>
<dbReference type="Proteomes" id="UP001248709">
    <property type="component" value="Unassembled WGS sequence"/>
</dbReference>
<dbReference type="EMBL" id="JAUSUY010000001">
    <property type="protein sequence ID" value="MDT3424807.1"/>
    <property type="molecule type" value="Genomic_DNA"/>
</dbReference>
<evidence type="ECO:0000313" key="2">
    <source>
        <dbReference type="EMBL" id="MDT3424807.1"/>
    </source>
</evidence>
<keyword evidence="1" id="KW-0732">Signal</keyword>
<protein>
    <submittedName>
        <fullName evidence="2">Uncharacterized protein</fullName>
    </submittedName>
</protein>
<feature type="signal peptide" evidence="1">
    <location>
        <begin position="1"/>
        <end position="30"/>
    </location>
</feature>
<comment type="caution">
    <text evidence="2">The sequence shown here is derived from an EMBL/GenBank/DDBJ whole genome shotgun (WGS) entry which is preliminary data.</text>
</comment>
<name>A0ABU3H1W6_9BACL</name>
<proteinExistence type="predicted"/>
<evidence type="ECO:0000313" key="3">
    <source>
        <dbReference type="Proteomes" id="UP001248709"/>
    </source>
</evidence>
<keyword evidence="3" id="KW-1185">Reference proteome</keyword>
<feature type="chain" id="PRO_5045489454" evidence="1">
    <location>
        <begin position="31"/>
        <end position="325"/>
    </location>
</feature>
<dbReference type="RefSeq" id="WP_025696352.1">
    <property type="nucleotide sequence ID" value="NZ_JAUSUY010000001.1"/>
</dbReference>
<accession>A0ABU3H1W6</accession>
<evidence type="ECO:0000256" key="1">
    <source>
        <dbReference type="SAM" id="SignalP"/>
    </source>
</evidence>
<organism evidence="2 3">
    <name type="scientific">Paenibacillus forsythiae</name>
    <dbReference type="NCBI Taxonomy" id="365616"/>
    <lineage>
        <taxon>Bacteria</taxon>
        <taxon>Bacillati</taxon>
        <taxon>Bacillota</taxon>
        <taxon>Bacilli</taxon>
        <taxon>Bacillales</taxon>
        <taxon>Paenibacillaceae</taxon>
        <taxon>Paenibacillus</taxon>
    </lineage>
</organism>